<sequence length="347" mass="35239">MTPIFMSVLRRAAPLILGLAALAMTPAQAYSQLYVFGDSLSDVGNDLLVTGGAVPNTTYYSGGGISGRFSNGLNYADHLATGLGLAPLLPSVQGGTAYAFGGARMDSVTAGLPPTALSFNQQIAAYGSNHALADPDALYVLWIGANNLRDGLTAAAQGNPGAVGTAITTVLGGLGSAIQNLAGRGASHFLIPNMPDLSLTPAVRAFNNATISAGAHNASIAFNNALGGVLMQAQAAGLDIRSFDVFALQTATTANPAAYGYSNVGSACYSGDVDGSALGGAPLTLCANPQQYLYFDYIHPTAALHAQLGAAALMAATAAVPEPASWLLMALGLAWLISRRHAGRRQA</sequence>
<evidence type="ECO:0000256" key="2">
    <source>
        <dbReference type="SAM" id="Phobius"/>
    </source>
</evidence>
<gene>
    <name evidence="5" type="ORF">QWJ38_05030</name>
</gene>
<feature type="chain" id="PRO_5045880632" evidence="3">
    <location>
        <begin position="30"/>
        <end position="347"/>
    </location>
</feature>
<feature type="signal peptide" evidence="3">
    <location>
        <begin position="1"/>
        <end position="29"/>
    </location>
</feature>
<dbReference type="Proteomes" id="UP001228044">
    <property type="component" value="Unassembled WGS sequence"/>
</dbReference>
<evidence type="ECO:0000256" key="1">
    <source>
        <dbReference type="ARBA" id="ARBA00022801"/>
    </source>
</evidence>
<dbReference type="InterPro" id="IPR001087">
    <property type="entry name" value="GDSL"/>
</dbReference>
<evidence type="ECO:0000313" key="6">
    <source>
        <dbReference type="Proteomes" id="UP001228044"/>
    </source>
</evidence>
<dbReference type="InterPro" id="IPR051058">
    <property type="entry name" value="GDSL_Est/Lipase"/>
</dbReference>
<dbReference type="Gene3D" id="3.40.50.1110">
    <property type="entry name" value="SGNH hydrolase"/>
    <property type="match status" value="1"/>
</dbReference>
<dbReference type="CDD" id="cd01846">
    <property type="entry name" value="fatty_acyltransferase_like"/>
    <property type="match status" value="1"/>
</dbReference>
<dbReference type="NCBIfam" id="TIGR02595">
    <property type="entry name" value="PEP_CTERM"/>
    <property type="match status" value="1"/>
</dbReference>
<reference evidence="5 6" key="1">
    <citation type="submission" date="2023-06" db="EMBL/GenBank/DDBJ databases">
        <title>Pelomonas sp. PFR6 16S ribosomal RNA gene Genome sequencing and assembly.</title>
        <authorList>
            <person name="Woo H."/>
        </authorList>
    </citation>
    <scope>NUCLEOTIDE SEQUENCE [LARGE SCALE GENOMIC DNA]</scope>
    <source>
        <strain evidence="5 6">PFR6</strain>
    </source>
</reference>
<accession>A0ABT8DMM2</accession>
<organism evidence="5 6">
    <name type="scientific">Roseateles violae</name>
    <dbReference type="NCBI Taxonomy" id="3058042"/>
    <lineage>
        <taxon>Bacteria</taxon>
        <taxon>Pseudomonadati</taxon>
        <taxon>Pseudomonadota</taxon>
        <taxon>Betaproteobacteria</taxon>
        <taxon>Burkholderiales</taxon>
        <taxon>Sphaerotilaceae</taxon>
        <taxon>Roseateles</taxon>
    </lineage>
</organism>
<dbReference type="EMBL" id="JAUHHC010000001">
    <property type="protein sequence ID" value="MDN3919644.1"/>
    <property type="molecule type" value="Genomic_DNA"/>
</dbReference>
<keyword evidence="1 5" id="KW-0378">Hydrolase</keyword>
<dbReference type="InterPro" id="IPR013424">
    <property type="entry name" value="Ice-binding_C"/>
</dbReference>
<dbReference type="PANTHER" id="PTHR45648">
    <property type="entry name" value="GDSL LIPASE/ACYLHYDROLASE FAMILY PROTEIN (AFU_ORTHOLOGUE AFUA_4G14700)"/>
    <property type="match status" value="1"/>
</dbReference>
<feature type="domain" description="Ice-binding protein C-terminal" evidence="4">
    <location>
        <begin position="319"/>
        <end position="340"/>
    </location>
</feature>
<dbReference type="PANTHER" id="PTHR45648:SF22">
    <property type="entry name" value="GDSL LIPASE_ACYLHYDROLASE FAMILY PROTEIN (AFU_ORTHOLOGUE AFUA_4G14700)"/>
    <property type="match status" value="1"/>
</dbReference>
<evidence type="ECO:0000313" key="5">
    <source>
        <dbReference type="EMBL" id="MDN3919644.1"/>
    </source>
</evidence>
<keyword evidence="2" id="KW-0812">Transmembrane</keyword>
<dbReference type="Pfam" id="PF07589">
    <property type="entry name" value="PEP-CTERM"/>
    <property type="match status" value="1"/>
</dbReference>
<dbReference type="InterPro" id="IPR036514">
    <property type="entry name" value="SGNH_hydro_sf"/>
</dbReference>
<dbReference type="SUPFAM" id="SSF52266">
    <property type="entry name" value="SGNH hydrolase"/>
    <property type="match status" value="1"/>
</dbReference>
<dbReference type="GO" id="GO:0016787">
    <property type="term" value="F:hydrolase activity"/>
    <property type="evidence" value="ECO:0007669"/>
    <property type="project" value="UniProtKB-KW"/>
</dbReference>
<dbReference type="RefSeq" id="WP_290357941.1">
    <property type="nucleotide sequence ID" value="NZ_JAUHHC010000001.1"/>
</dbReference>
<keyword evidence="2" id="KW-1133">Transmembrane helix</keyword>
<dbReference type="Pfam" id="PF00657">
    <property type="entry name" value="Lipase_GDSL"/>
    <property type="match status" value="1"/>
</dbReference>
<comment type="caution">
    <text evidence="5">The sequence shown here is derived from an EMBL/GenBank/DDBJ whole genome shotgun (WGS) entry which is preliminary data.</text>
</comment>
<evidence type="ECO:0000259" key="4">
    <source>
        <dbReference type="Pfam" id="PF07589"/>
    </source>
</evidence>
<feature type="transmembrane region" description="Helical" evidence="2">
    <location>
        <begin position="308"/>
        <end position="337"/>
    </location>
</feature>
<protein>
    <submittedName>
        <fullName evidence="5">SGNH/GDSL hydrolase family protein</fullName>
    </submittedName>
</protein>
<name>A0ABT8DMM2_9BURK</name>
<keyword evidence="3" id="KW-0732">Signal</keyword>
<evidence type="ECO:0000256" key="3">
    <source>
        <dbReference type="SAM" id="SignalP"/>
    </source>
</evidence>
<keyword evidence="2" id="KW-0472">Membrane</keyword>
<keyword evidence="6" id="KW-1185">Reference proteome</keyword>
<proteinExistence type="predicted"/>